<evidence type="ECO:0000256" key="1">
    <source>
        <dbReference type="SAM" id="Coils"/>
    </source>
</evidence>
<dbReference type="AlphaFoldDB" id="X1AKY7"/>
<dbReference type="SUPFAM" id="SSF55718">
    <property type="entry name" value="SCP-like"/>
    <property type="match status" value="1"/>
</dbReference>
<feature type="coiled-coil region" evidence="1">
    <location>
        <begin position="32"/>
        <end position="59"/>
    </location>
</feature>
<feature type="domain" description="SCP2" evidence="2">
    <location>
        <begin position="33"/>
        <end position="128"/>
    </location>
</feature>
<evidence type="ECO:0000313" key="3">
    <source>
        <dbReference type="EMBL" id="GAG83240.1"/>
    </source>
</evidence>
<dbReference type="EMBL" id="BART01016557">
    <property type="protein sequence ID" value="GAG83240.1"/>
    <property type="molecule type" value="Genomic_DNA"/>
</dbReference>
<reference evidence="3" key="1">
    <citation type="journal article" date="2014" name="Front. Microbiol.">
        <title>High frequency of phylogenetically diverse reductive dehalogenase-homologous genes in deep subseafloor sedimentary metagenomes.</title>
        <authorList>
            <person name="Kawai M."/>
            <person name="Futagami T."/>
            <person name="Toyoda A."/>
            <person name="Takaki Y."/>
            <person name="Nishi S."/>
            <person name="Hori S."/>
            <person name="Arai W."/>
            <person name="Tsubouchi T."/>
            <person name="Morono Y."/>
            <person name="Uchiyama I."/>
            <person name="Ito T."/>
            <person name="Fujiyama A."/>
            <person name="Inagaki F."/>
            <person name="Takami H."/>
        </authorList>
    </citation>
    <scope>NUCLEOTIDE SEQUENCE</scope>
    <source>
        <strain evidence="3">Expedition CK06-06</strain>
    </source>
</reference>
<dbReference type="Gene3D" id="3.30.1050.10">
    <property type="entry name" value="SCP2 sterol-binding domain"/>
    <property type="match status" value="1"/>
</dbReference>
<accession>X1AKY7</accession>
<keyword evidence="1" id="KW-0175">Coiled coil</keyword>
<dbReference type="Pfam" id="PF02036">
    <property type="entry name" value="SCP2"/>
    <property type="match status" value="1"/>
</dbReference>
<gene>
    <name evidence="3" type="ORF">S01H4_31806</name>
</gene>
<evidence type="ECO:0000259" key="2">
    <source>
        <dbReference type="Pfam" id="PF02036"/>
    </source>
</evidence>
<organism evidence="3">
    <name type="scientific">marine sediment metagenome</name>
    <dbReference type="NCBI Taxonomy" id="412755"/>
    <lineage>
        <taxon>unclassified sequences</taxon>
        <taxon>metagenomes</taxon>
        <taxon>ecological metagenomes</taxon>
    </lineage>
</organism>
<dbReference type="InterPro" id="IPR036527">
    <property type="entry name" value="SCP2_sterol-bd_dom_sf"/>
</dbReference>
<sequence>KMVDQKIVDELKAMREKGPSAPSDSLKLFEFVKQLAEENEDLKEELDDMDATVVQLIVTDINYKYWVKMGEGTVEYGEGESEDPSVTMSATGATWTGMSSGEIDSTSAYMSGDLVIDGNLQDAIAFGEIQGIAMEEGAHYFE</sequence>
<proteinExistence type="predicted"/>
<name>X1AKY7_9ZZZZ</name>
<feature type="non-terminal residue" evidence="3">
    <location>
        <position position="1"/>
    </location>
</feature>
<dbReference type="InterPro" id="IPR003033">
    <property type="entry name" value="SCP2_sterol-bd_dom"/>
</dbReference>
<comment type="caution">
    <text evidence="3">The sequence shown here is derived from an EMBL/GenBank/DDBJ whole genome shotgun (WGS) entry which is preliminary data.</text>
</comment>
<protein>
    <recommendedName>
        <fullName evidence="2">SCP2 domain-containing protein</fullName>
    </recommendedName>
</protein>